<organism evidence="4 5">
    <name type="scientific">Chryseobacterium tagetis</name>
    <dbReference type="NCBI Taxonomy" id="2801334"/>
    <lineage>
        <taxon>Bacteria</taxon>
        <taxon>Pseudomonadati</taxon>
        <taxon>Bacteroidota</taxon>
        <taxon>Flavobacteriia</taxon>
        <taxon>Flavobacteriales</taxon>
        <taxon>Weeksellaceae</taxon>
        <taxon>Chryseobacterium group</taxon>
        <taxon>Chryseobacterium</taxon>
    </lineage>
</organism>
<dbReference type="PROSITE" id="PS51186">
    <property type="entry name" value="GNAT"/>
    <property type="match status" value="1"/>
</dbReference>
<dbReference type="Gene3D" id="3.40.630.30">
    <property type="match status" value="1"/>
</dbReference>
<evidence type="ECO:0000256" key="2">
    <source>
        <dbReference type="ARBA" id="ARBA00023315"/>
    </source>
</evidence>
<accession>A0ABS8A7U5</accession>
<keyword evidence="5" id="KW-1185">Reference proteome</keyword>
<dbReference type="RefSeq" id="WP_225690020.1">
    <property type="nucleotide sequence ID" value="NZ_JAERSE020000004.1"/>
</dbReference>
<dbReference type="Pfam" id="PF00583">
    <property type="entry name" value="Acetyltransf_1"/>
    <property type="match status" value="1"/>
</dbReference>
<keyword evidence="2" id="KW-0012">Acyltransferase</keyword>
<dbReference type="SUPFAM" id="SSF55729">
    <property type="entry name" value="Acyl-CoA N-acyltransferases (Nat)"/>
    <property type="match status" value="1"/>
</dbReference>
<evidence type="ECO:0000313" key="4">
    <source>
        <dbReference type="EMBL" id="MCA6068821.1"/>
    </source>
</evidence>
<evidence type="ECO:0000256" key="1">
    <source>
        <dbReference type="ARBA" id="ARBA00022679"/>
    </source>
</evidence>
<dbReference type="InterPro" id="IPR000182">
    <property type="entry name" value="GNAT_dom"/>
</dbReference>
<protein>
    <submittedName>
        <fullName evidence="4">GNAT family N-acetyltransferase</fullName>
    </submittedName>
</protein>
<dbReference type="InterPro" id="IPR050832">
    <property type="entry name" value="Bact_Acetyltransf"/>
</dbReference>
<sequence>MAIKRTDSSNPDFQYLVQFLDQDLAVRDGDEHAFYHQFNLIDQLKNCVLFYENEKPVACGAFKKFENDTVEIKRMFVLPEYRGNGYASKVLAELEIWAKNEGFQYGVLETGLKQPEAIALYKKNGYNLIPNYGQYIDIENSVCYKKEL</sequence>
<gene>
    <name evidence="4" type="ORF">JI747_016760</name>
</gene>
<dbReference type="PANTHER" id="PTHR43877:SF2">
    <property type="entry name" value="AMINOALKYLPHOSPHONATE N-ACETYLTRANSFERASE-RELATED"/>
    <property type="match status" value="1"/>
</dbReference>
<keyword evidence="1" id="KW-0808">Transferase</keyword>
<dbReference type="CDD" id="cd04301">
    <property type="entry name" value="NAT_SF"/>
    <property type="match status" value="1"/>
</dbReference>
<evidence type="ECO:0000313" key="5">
    <source>
        <dbReference type="Proteomes" id="UP000618240"/>
    </source>
</evidence>
<proteinExistence type="predicted"/>
<reference evidence="4 5" key="1">
    <citation type="submission" date="2021-09" db="EMBL/GenBank/DDBJ databases">
        <title>Genome sequencing and assembly of Chryseobacterium sp. RG1.</title>
        <authorList>
            <person name="Chhetri G."/>
        </authorList>
    </citation>
    <scope>NUCLEOTIDE SEQUENCE [LARGE SCALE GENOMIC DNA]</scope>
    <source>
        <strain evidence="4 5">RG1</strain>
    </source>
</reference>
<dbReference type="PANTHER" id="PTHR43877">
    <property type="entry name" value="AMINOALKYLPHOSPHONATE N-ACETYLTRANSFERASE-RELATED-RELATED"/>
    <property type="match status" value="1"/>
</dbReference>
<feature type="domain" description="N-acetyltransferase" evidence="3">
    <location>
        <begin position="1"/>
        <end position="148"/>
    </location>
</feature>
<evidence type="ECO:0000259" key="3">
    <source>
        <dbReference type="PROSITE" id="PS51186"/>
    </source>
</evidence>
<dbReference type="EMBL" id="JAERSE020000004">
    <property type="protein sequence ID" value="MCA6068821.1"/>
    <property type="molecule type" value="Genomic_DNA"/>
</dbReference>
<name>A0ABS8A7U5_9FLAO</name>
<dbReference type="InterPro" id="IPR016181">
    <property type="entry name" value="Acyl_CoA_acyltransferase"/>
</dbReference>
<dbReference type="Proteomes" id="UP000618240">
    <property type="component" value="Unassembled WGS sequence"/>
</dbReference>
<comment type="caution">
    <text evidence="4">The sequence shown here is derived from an EMBL/GenBank/DDBJ whole genome shotgun (WGS) entry which is preliminary data.</text>
</comment>